<dbReference type="InterPro" id="IPR012340">
    <property type="entry name" value="NA-bd_OB-fold"/>
</dbReference>
<dbReference type="Pfam" id="PF01588">
    <property type="entry name" value="tRNA_bind"/>
    <property type="match status" value="1"/>
</dbReference>
<accession>A0A2K8P6T1</accession>
<dbReference type="InterPro" id="IPR002547">
    <property type="entry name" value="tRNA-bd_dom"/>
</dbReference>
<dbReference type="KEGG" id="mtab:MTABA_v1c06380"/>
<dbReference type="NCBIfam" id="NF045760">
    <property type="entry name" value="YtpR"/>
    <property type="match status" value="1"/>
</dbReference>
<dbReference type="InterPro" id="IPR033714">
    <property type="entry name" value="tRNA_bind_bactPheRS"/>
</dbReference>
<organism evidence="5 6">
    <name type="scientific">Mesoplasma tabanidae</name>
    <dbReference type="NCBI Taxonomy" id="219745"/>
    <lineage>
        <taxon>Bacteria</taxon>
        <taxon>Bacillati</taxon>
        <taxon>Mycoplasmatota</taxon>
        <taxon>Mollicutes</taxon>
        <taxon>Entomoplasmatales</taxon>
        <taxon>Entomoplasmataceae</taxon>
        <taxon>Mesoplasma</taxon>
    </lineage>
</organism>
<dbReference type="AlphaFoldDB" id="A0A2K8P6T1"/>
<dbReference type="SUPFAM" id="SSF50249">
    <property type="entry name" value="Nucleic acid-binding proteins"/>
    <property type="match status" value="1"/>
</dbReference>
<name>A0A2K8P6T1_9MOLU</name>
<proteinExistence type="predicted"/>
<evidence type="ECO:0000256" key="2">
    <source>
        <dbReference type="ARBA" id="ARBA00022884"/>
    </source>
</evidence>
<dbReference type="InterPro" id="IPR037154">
    <property type="entry name" value="YtpR-like_sf"/>
</dbReference>
<dbReference type="GO" id="GO:0000049">
    <property type="term" value="F:tRNA binding"/>
    <property type="evidence" value="ECO:0007669"/>
    <property type="project" value="UniProtKB-UniRule"/>
</dbReference>
<dbReference type="EMBL" id="CP024969">
    <property type="protein sequence ID" value="ATZ21830.1"/>
    <property type="molecule type" value="Genomic_DNA"/>
</dbReference>
<gene>
    <name evidence="5" type="ORF">MTABA_v1c06380</name>
</gene>
<evidence type="ECO:0000256" key="3">
    <source>
        <dbReference type="PROSITE-ProRule" id="PRU00209"/>
    </source>
</evidence>
<keyword evidence="1 3" id="KW-0820">tRNA-binding</keyword>
<keyword evidence="2 3" id="KW-0694">RNA-binding</keyword>
<dbReference type="CDD" id="cd02796">
    <property type="entry name" value="tRNA_bind_bactPheRS"/>
    <property type="match status" value="1"/>
</dbReference>
<dbReference type="RefSeq" id="WP_100679752.1">
    <property type="nucleotide sequence ID" value="NZ_CP024969.1"/>
</dbReference>
<dbReference type="Proteomes" id="UP000232223">
    <property type="component" value="Chromosome"/>
</dbReference>
<dbReference type="OrthoDB" id="9805455at2"/>
<protein>
    <recommendedName>
        <fullName evidence="4">tRNA-binding domain-containing protein</fullName>
    </recommendedName>
</protein>
<dbReference type="PROSITE" id="PS50886">
    <property type="entry name" value="TRBD"/>
    <property type="match status" value="1"/>
</dbReference>
<evidence type="ECO:0000256" key="1">
    <source>
        <dbReference type="ARBA" id="ARBA00022555"/>
    </source>
</evidence>
<dbReference type="Gene3D" id="3.30.1940.10">
    <property type="entry name" value="YtpR-like"/>
    <property type="match status" value="1"/>
</dbReference>
<feature type="domain" description="TRNA-binding" evidence="4">
    <location>
        <begin position="80"/>
        <end position="192"/>
    </location>
</feature>
<reference evidence="5 6" key="1">
    <citation type="submission" date="2017-11" db="EMBL/GenBank/DDBJ databases">
        <title>Genome sequence of Mesoplasma tabanidae BARC 857 (ATCC 49584).</title>
        <authorList>
            <person name="Lo W.-S."/>
            <person name="Kuo C.-H."/>
        </authorList>
    </citation>
    <scope>NUCLEOTIDE SEQUENCE [LARGE SCALE GENOMIC DNA]</scope>
    <source>
        <strain evidence="5 6">BARC 857</strain>
    </source>
</reference>
<evidence type="ECO:0000259" key="4">
    <source>
        <dbReference type="PROSITE" id="PS50886"/>
    </source>
</evidence>
<dbReference type="Gene3D" id="2.40.50.140">
    <property type="entry name" value="Nucleic acid-binding proteins"/>
    <property type="match status" value="1"/>
</dbReference>
<evidence type="ECO:0000313" key="6">
    <source>
        <dbReference type="Proteomes" id="UP000232223"/>
    </source>
</evidence>
<keyword evidence="6" id="KW-1185">Reference proteome</keyword>
<sequence length="193" mass="21702">MNTKFGVFYNKQFNCLMLAFNNKPITASEKINNVLILKNENNIVGINIFDVKKEINKNFIINEPEIYEYISYELKDVIVLKNLPQFIVGKIIKCNKIPDTHLSACEVDIKSEVLKIVCGAKNAREGIYVVVATDGSWMPNGVQIVKGKLRGFDSEGMLCSAKELGIEEGKFNSDGIIELSEKYQINLGKEFKG</sequence>
<evidence type="ECO:0000313" key="5">
    <source>
        <dbReference type="EMBL" id="ATZ21830.1"/>
    </source>
</evidence>